<dbReference type="AlphaFoldDB" id="L1J6F1"/>
<dbReference type="EnsemblProtists" id="EKX43665">
    <property type="protein sequence ID" value="EKX43665"/>
    <property type="gene ID" value="GUITHDRAFT_153237"/>
</dbReference>
<protein>
    <recommendedName>
        <fullName evidence="5">Secreted protein</fullName>
    </recommendedName>
</protein>
<dbReference type="Proteomes" id="UP000011087">
    <property type="component" value="Unassembled WGS sequence"/>
</dbReference>
<organism evidence="2">
    <name type="scientific">Guillardia theta (strain CCMP2712)</name>
    <name type="common">Cryptophyte</name>
    <dbReference type="NCBI Taxonomy" id="905079"/>
    <lineage>
        <taxon>Eukaryota</taxon>
        <taxon>Cryptophyceae</taxon>
        <taxon>Pyrenomonadales</taxon>
        <taxon>Geminigeraceae</taxon>
        <taxon>Guillardia</taxon>
    </lineage>
</organism>
<keyword evidence="4" id="KW-1185">Reference proteome</keyword>
<reference evidence="3" key="3">
    <citation type="submission" date="2015-06" db="UniProtKB">
        <authorList>
            <consortium name="EnsemblProtists"/>
        </authorList>
    </citation>
    <scope>IDENTIFICATION</scope>
</reference>
<sequence>MGAPISQHMILSFHMLLYLQMSINCNHKAFTRDRKICPLTYLWLTLVLPMPSTASCDHRVRDSPALNHSALFDRMLCESQP</sequence>
<dbReference type="HOGENOM" id="CLU_2578936_0_0_1"/>
<dbReference type="EMBL" id="JH993009">
    <property type="protein sequence ID" value="EKX43665.1"/>
    <property type="molecule type" value="Genomic_DNA"/>
</dbReference>
<dbReference type="RefSeq" id="XP_005830645.1">
    <property type="nucleotide sequence ID" value="XM_005830588.1"/>
</dbReference>
<proteinExistence type="predicted"/>
<reference evidence="4" key="2">
    <citation type="submission" date="2012-11" db="EMBL/GenBank/DDBJ databases">
        <authorList>
            <person name="Kuo A."/>
            <person name="Curtis B.A."/>
            <person name="Tanifuji G."/>
            <person name="Burki F."/>
            <person name="Gruber A."/>
            <person name="Irimia M."/>
            <person name="Maruyama S."/>
            <person name="Arias M.C."/>
            <person name="Ball S.G."/>
            <person name="Gile G.H."/>
            <person name="Hirakawa Y."/>
            <person name="Hopkins J.F."/>
            <person name="Rensing S.A."/>
            <person name="Schmutz J."/>
            <person name="Symeonidi A."/>
            <person name="Elias M."/>
            <person name="Eveleigh R.J."/>
            <person name="Herman E.K."/>
            <person name="Klute M.J."/>
            <person name="Nakayama T."/>
            <person name="Obornik M."/>
            <person name="Reyes-Prieto A."/>
            <person name="Armbrust E.V."/>
            <person name="Aves S.J."/>
            <person name="Beiko R.G."/>
            <person name="Coutinho P."/>
            <person name="Dacks J.B."/>
            <person name="Durnford D.G."/>
            <person name="Fast N.M."/>
            <person name="Green B.R."/>
            <person name="Grisdale C."/>
            <person name="Hempe F."/>
            <person name="Henrissat B."/>
            <person name="Hoppner M.P."/>
            <person name="Ishida K.-I."/>
            <person name="Kim E."/>
            <person name="Koreny L."/>
            <person name="Kroth P.G."/>
            <person name="Liu Y."/>
            <person name="Malik S.-B."/>
            <person name="Maier U.G."/>
            <person name="McRose D."/>
            <person name="Mock T."/>
            <person name="Neilson J.A."/>
            <person name="Onodera N.T."/>
            <person name="Poole A.M."/>
            <person name="Pritham E.J."/>
            <person name="Richards T.A."/>
            <person name="Rocap G."/>
            <person name="Roy S.W."/>
            <person name="Sarai C."/>
            <person name="Schaack S."/>
            <person name="Shirato S."/>
            <person name="Slamovits C.H."/>
            <person name="Spencer D.F."/>
            <person name="Suzuki S."/>
            <person name="Worden A.Z."/>
            <person name="Zauner S."/>
            <person name="Barry K."/>
            <person name="Bell C."/>
            <person name="Bharti A.K."/>
            <person name="Crow J.A."/>
            <person name="Grimwood J."/>
            <person name="Kramer R."/>
            <person name="Lindquist E."/>
            <person name="Lucas S."/>
            <person name="Salamov A."/>
            <person name="McFadden G.I."/>
            <person name="Lane C.E."/>
            <person name="Keeling P.J."/>
            <person name="Gray M.W."/>
            <person name="Grigoriev I.V."/>
            <person name="Archibald J.M."/>
        </authorList>
    </citation>
    <scope>NUCLEOTIDE SEQUENCE</scope>
    <source>
        <strain evidence="4">CCMP2712</strain>
    </source>
</reference>
<accession>L1J6F1</accession>
<evidence type="ECO:0000313" key="4">
    <source>
        <dbReference type="Proteomes" id="UP000011087"/>
    </source>
</evidence>
<evidence type="ECO:0000313" key="2">
    <source>
        <dbReference type="EMBL" id="EKX43665.1"/>
    </source>
</evidence>
<name>L1J6F1_GUITC</name>
<dbReference type="KEGG" id="gtt:GUITHDRAFT_153237"/>
<keyword evidence="1" id="KW-0732">Signal</keyword>
<feature type="chain" id="PRO_5008770920" description="Secreted protein" evidence="1">
    <location>
        <begin position="26"/>
        <end position="81"/>
    </location>
</feature>
<dbReference type="PaxDb" id="55529-EKX43665"/>
<feature type="signal peptide" evidence="1">
    <location>
        <begin position="1"/>
        <end position="25"/>
    </location>
</feature>
<gene>
    <name evidence="2" type="ORF">GUITHDRAFT_153237</name>
</gene>
<reference evidence="2 4" key="1">
    <citation type="journal article" date="2012" name="Nature">
        <title>Algal genomes reveal evolutionary mosaicism and the fate of nucleomorphs.</title>
        <authorList>
            <consortium name="DOE Joint Genome Institute"/>
            <person name="Curtis B.A."/>
            <person name="Tanifuji G."/>
            <person name="Burki F."/>
            <person name="Gruber A."/>
            <person name="Irimia M."/>
            <person name="Maruyama S."/>
            <person name="Arias M.C."/>
            <person name="Ball S.G."/>
            <person name="Gile G.H."/>
            <person name="Hirakawa Y."/>
            <person name="Hopkins J.F."/>
            <person name="Kuo A."/>
            <person name="Rensing S.A."/>
            <person name="Schmutz J."/>
            <person name="Symeonidi A."/>
            <person name="Elias M."/>
            <person name="Eveleigh R.J."/>
            <person name="Herman E.K."/>
            <person name="Klute M.J."/>
            <person name="Nakayama T."/>
            <person name="Obornik M."/>
            <person name="Reyes-Prieto A."/>
            <person name="Armbrust E.V."/>
            <person name="Aves S.J."/>
            <person name="Beiko R.G."/>
            <person name="Coutinho P."/>
            <person name="Dacks J.B."/>
            <person name="Durnford D.G."/>
            <person name="Fast N.M."/>
            <person name="Green B.R."/>
            <person name="Grisdale C.J."/>
            <person name="Hempel F."/>
            <person name="Henrissat B."/>
            <person name="Hoppner M.P."/>
            <person name="Ishida K."/>
            <person name="Kim E."/>
            <person name="Koreny L."/>
            <person name="Kroth P.G."/>
            <person name="Liu Y."/>
            <person name="Malik S.B."/>
            <person name="Maier U.G."/>
            <person name="McRose D."/>
            <person name="Mock T."/>
            <person name="Neilson J.A."/>
            <person name="Onodera N.T."/>
            <person name="Poole A.M."/>
            <person name="Pritham E.J."/>
            <person name="Richards T.A."/>
            <person name="Rocap G."/>
            <person name="Roy S.W."/>
            <person name="Sarai C."/>
            <person name="Schaack S."/>
            <person name="Shirato S."/>
            <person name="Slamovits C.H."/>
            <person name="Spencer D.F."/>
            <person name="Suzuki S."/>
            <person name="Worden A.Z."/>
            <person name="Zauner S."/>
            <person name="Barry K."/>
            <person name="Bell C."/>
            <person name="Bharti A.K."/>
            <person name="Crow J.A."/>
            <person name="Grimwood J."/>
            <person name="Kramer R."/>
            <person name="Lindquist E."/>
            <person name="Lucas S."/>
            <person name="Salamov A."/>
            <person name="McFadden G.I."/>
            <person name="Lane C.E."/>
            <person name="Keeling P.J."/>
            <person name="Gray M.W."/>
            <person name="Grigoriev I.V."/>
            <person name="Archibald J.M."/>
        </authorList>
    </citation>
    <scope>NUCLEOTIDE SEQUENCE</scope>
    <source>
        <strain evidence="2 4">CCMP2712</strain>
    </source>
</reference>
<evidence type="ECO:0008006" key="5">
    <source>
        <dbReference type="Google" id="ProtNLM"/>
    </source>
</evidence>
<evidence type="ECO:0000313" key="3">
    <source>
        <dbReference type="EnsemblProtists" id="EKX43665"/>
    </source>
</evidence>
<dbReference type="GeneID" id="17300266"/>
<evidence type="ECO:0000256" key="1">
    <source>
        <dbReference type="SAM" id="SignalP"/>
    </source>
</evidence>